<dbReference type="PANTHER" id="PTHR10030:SF37">
    <property type="entry name" value="ALPHA-L-FUCOSIDASE-RELATED"/>
    <property type="match status" value="1"/>
</dbReference>
<evidence type="ECO:0000259" key="12">
    <source>
        <dbReference type="Pfam" id="PF01120"/>
    </source>
</evidence>
<name>B5U635_CERCA</name>
<dbReference type="InterPro" id="IPR057739">
    <property type="entry name" value="Glyco_hydro_29_N"/>
</dbReference>
<evidence type="ECO:0000259" key="13">
    <source>
        <dbReference type="Pfam" id="PF16757"/>
    </source>
</evidence>
<keyword evidence="7 10" id="KW-0326">Glycosidase</keyword>
<proteinExistence type="evidence at transcript level"/>
<dbReference type="EMBL" id="FJ177429">
    <property type="protein sequence ID" value="ACI01844.1"/>
    <property type="molecule type" value="mRNA"/>
</dbReference>
<dbReference type="Pfam" id="PF16757">
    <property type="entry name" value="Fucosidase_C"/>
    <property type="match status" value="1"/>
</dbReference>
<dbReference type="SUPFAM" id="SSF51445">
    <property type="entry name" value="(Trans)glycosidases"/>
    <property type="match status" value="1"/>
</dbReference>
<evidence type="ECO:0000256" key="5">
    <source>
        <dbReference type="ARBA" id="ARBA00022801"/>
    </source>
</evidence>
<evidence type="ECO:0000256" key="4">
    <source>
        <dbReference type="ARBA" id="ARBA00022729"/>
    </source>
</evidence>
<dbReference type="GO" id="GO:0006004">
    <property type="term" value="P:fucose metabolic process"/>
    <property type="evidence" value="ECO:0007669"/>
    <property type="project" value="InterPro"/>
</dbReference>
<evidence type="ECO:0000256" key="8">
    <source>
        <dbReference type="ARBA" id="ARBA00074133"/>
    </source>
</evidence>
<keyword evidence="6" id="KW-0325">Glycoprotein</keyword>
<dbReference type="CAZy" id="GH29">
    <property type="family name" value="Glycoside Hydrolase Family 29"/>
</dbReference>
<comment type="similarity">
    <text evidence="2 10">Belongs to the glycosyl hydrolase 29 family.</text>
</comment>
<dbReference type="InterPro" id="IPR000933">
    <property type="entry name" value="Glyco_hydro_29"/>
</dbReference>
<evidence type="ECO:0000256" key="6">
    <source>
        <dbReference type="ARBA" id="ARBA00023180"/>
    </source>
</evidence>
<dbReference type="InterPro" id="IPR017853">
    <property type="entry name" value="GH"/>
</dbReference>
<dbReference type="EC" id="3.2.1.51" evidence="3"/>
<dbReference type="EMBL" id="FJ177430">
    <property type="protein sequence ID" value="ACI01845.1"/>
    <property type="molecule type" value="Genomic_DNA"/>
</dbReference>
<organism evidence="14">
    <name type="scientific">Ceratitis capitata</name>
    <name type="common">Mediterranean fruit fly</name>
    <name type="synonym">Tephritis capitata</name>
    <dbReference type="NCBI Taxonomy" id="7213"/>
    <lineage>
        <taxon>Eukaryota</taxon>
        <taxon>Metazoa</taxon>
        <taxon>Ecdysozoa</taxon>
        <taxon>Arthropoda</taxon>
        <taxon>Hexapoda</taxon>
        <taxon>Insecta</taxon>
        <taxon>Pterygota</taxon>
        <taxon>Neoptera</taxon>
        <taxon>Endopterygota</taxon>
        <taxon>Diptera</taxon>
        <taxon>Brachycera</taxon>
        <taxon>Muscomorpha</taxon>
        <taxon>Tephritoidea</taxon>
        <taxon>Tephritidae</taxon>
        <taxon>Ceratitis</taxon>
        <taxon>Ceratitis</taxon>
    </lineage>
</organism>
<dbReference type="PRINTS" id="PR00741">
    <property type="entry name" value="GLHYDRLASE29"/>
</dbReference>
<dbReference type="FunFam" id="3.20.20.80:FF:000027">
    <property type="entry name" value="Alpha-L-fucosidase"/>
    <property type="match status" value="1"/>
</dbReference>
<evidence type="ECO:0000256" key="1">
    <source>
        <dbReference type="ARBA" id="ARBA00004071"/>
    </source>
</evidence>
<dbReference type="Pfam" id="PF01120">
    <property type="entry name" value="Alpha_L_fucos"/>
    <property type="match status" value="1"/>
</dbReference>
<dbReference type="InterPro" id="IPR016286">
    <property type="entry name" value="FUC_metazoa-typ"/>
</dbReference>
<dbReference type="GO" id="GO:0016139">
    <property type="term" value="P:glycoside catabolic process"/>
    <property type="evidence" value="ECO:0007669"/>
    <property type="project" value="TreeGrafter"/>
</dbReference>
<comment type="function">
    <text evidence="1">Alpha-L-fucosidase is responsible for hydrolyzing the alpha-1,6-linked fucose joined to the reducing-end N-acetylglucosamine of the carbohydrate moieties of glycoproteins.</text>
</comment>
<accession>B5U635</accession>
<evidence type="ECO:0000256" key="9">
    <source>
        <dbReference type="ARBA" id="ARBA00081661"/>
    </source>
</evidence>
<evidence type="ECO:0000313" key="14">
    <source>
        <dbReference type="EMBL" id="ACI01844.1"/>
    </source>
</evidence>
<evidence type="ECO:0000256" key="11">
    <source>
        <dbReference type="SAM" id="MobiDB-lite"/>
    </source>
</evidence>
<dbReference type="GO" id="GO:0005764">
    <property type="term" value="C:lysosome"/>
    <property type="evidence" value="ECO:0007669"/>
    <property type="project" value="TreeGrafter"/>
</dbReference>
<evidence type="ECO:0000256" key="3">
    <source>
        <dbReference type="ARBA" id="ARBA00012662"/>
    </source>
</evidence>
<reference evidence="14" key="1">
    <citation type="journal article" date="2011" name="J. Insect Physiol.">
        <title>Cloning, sequence identification and expression profile analysis of ?-l-fucosidase gene from the Mediterranean fruit fly Ceratitis capitata.</title>
        <authorList>
            <person name="Intra J."/>
            <person name="Perotti M.E."/>
            <person name="Pasini M.E."/>
        </authorList>
    </citation>
    <scope>NUCLEOTIDE SEQUENCE</scope>
    <source>
        <tissue evidence="14">Testis</tissue>
    </source>
</reference>
<keyword evidence="4" id="KW-0732">Signal</keyword>
<keyword evidence="5 10" id="KW-0378">Hydrolase</keyword>
<dbReference type="PANTHER" id="PTHR10030">
    <property type="entry name" value="ALPHA-L-FUCOSIDASE"/>
    <property type="match status" value="1"/>
</dbReference>
<dbReference type="PIRSF" id="PIRSF001092">
    <property type="entry name" value="Alpha-L-fucosidase"/>
    <property type="match status" value="1"/>
</dbReference>
<sequence>MSISAGMPLLVELIRGWMSMRINGPRTRYPPNWASLDQSTLPQWYDDAKVGTCLRYGVDPVPSSGAEWYWTNWSDLRNQEHVQFMQRNYKPDFTYQELASRLRAALFNDSRRTLRFKDSGARYGVLTSRHHDRSTLRPSKNSDGWKSMDVRPKRDIVKELAAAIRKESDLRFGLYYALFGWSNQLWTDDKLHLLMHQHYVERKVHAEHRELVQQYLHEIIWSDGDWEAPAKYWRSEEFIAWLYKDSPVTDTVLTNDRWGFGTASMHGDVYNCADRFNPGVLQAHKWENAFTLDRTTWGPRFDVSFADLMTSKEVIKEIITTVSCNGSGLINVGPTKFGTILHILEERLRDMSRWLKFSGEGSYASVPWIYQDDTISGNVWDTRRQEASNGKITVYAFALEYPYHTNELDIYPLGKDINIFRHVLLTGSDMGTGGGILNEQSTEVVMLSMEDTKIRCHADHHQLHLVSPPKHHGDPRGPDHAWTSL</sequence>
<dbReference type="OrthoDB" id="6039950at2759"/>
<feature type="domain" description="Glycoside hydrolase family 29 N-terminal" evidence="12">
    <location>
        <begin position="26"/>
        <end position="360"/>
    </location>
</feature>
<evidence type="ECO:0000256" key="2">
    <source>
        <dbReference type="ARBA" id="ARBA00007951"/>
    </source>
</evidence>
<evidence type="ECO:0000256" key="7">
    <source>
        <dbReference type="ARBA" id="ARBA00023295"/>
    </source>
</evidence>
<dbReference type="FunFam" id="2.60.40.1180:FF:000111">
    <property type="entry name" value="GM24746"/>
    <property type="match status" value="1"/>
</dbReference>
<dbReference type="SMART" id="SM00812">
    <property type="entry name" value="Alpha_L_fucos"/>
    <property type="match status" value="1"/>
</dbReference>
<dbReference type="Gene3D" id="3.20.20.80">
    <property type="entry name" value="Glycosidases"/>
    <property type="match status" value="1"/>
</dbReference>
<feature type="region of interest" description="Disordered" evidence="11">
    <location>
        <begin position="465"/>
        <end position="485"/>
    </location>
</feature>
<dbReference type="InterPro" id="IPR031919">
    <property type="entry name" value="Fucosidase_C"/>
</dbReference>
<dbReference type="AlphaFoldDB" id="B5U635"/>
<dbReference type="GO" id="GO:0004560">
    <property type="term" value="F:alpha-L-fucosidase activity"/>
    <property type="evidence" value="ECO:0007669"/>
    <property type="project" value="UniProtKB-EC"/>
</dbReference>
<feature type="domain" description="Alpha-L-fucosidase C-terminal" evidence="13">
    <location>
        <begin position="371"/>
        <end position="483"/>
    </location>
</feature>
<evidence type="ECO:0000256" key="10">
    <source>
        <dbReference type="PIRNR" id="PIRNR001092"/>
    </source>
</evidence>
<protein>
    <recommendedName>
        <fullName evidence="8">Putative alpha-L-fucosidase</fullName>
        <ecNumber evidence="3">3.2.1.51</ecNumber>
    </recommendedName>
    <alternativeName>
        <fullName evidence="9">Alpha-L-fucoside fucohydrolase</fullName>
    </alternativeName>
</protein>